<dbReference type="Gene3D" id="3.30.1370.10">
    <property type="entry name" value="K Homology domain, type 1"/>
    <property type="match status" value="1"/>
</dbReference>
<evidence type="ECO:0000256" key="5">
    <source>
        <dbReference type="ARBA" id="ARBA00022737"/>
    </source>
</evidence>
<evidence type="ECO:0000313" key="12">
    <source>
        <dbReference type="Proteomes" id="UP001153555"/>
    </source>
</evidence>
<name>A0A9N7MY91_STRHE</name>
<dbReference type="CDD" id="cd22460">
    <property type="entry name" value="KH-I_PEPPER_rpt2_like"/>
    <property type="match status" value="1"/>
</dbReference>
<dbReference type="GO" id="GO:0006334">
    <property type="term" value="P:nucleosome assembly"/>
    <property type="evidence" value="ECO:0007669"/>
    <property type="project" value="InterPro"/>
</dbReference>
<evidence type="ECO:0000256" key="1">
    <source>
        <dbReference type="ARBA" id="ARBA00002809"/>
    </source>
</evidence>
<keyword evidence="7" id="KW-0539">Nucleus</keyword>
<comment type="function">
    <text evidence="1">Histones H1 are necessary for the condensation of nucleosome chains into higher-order structures.</text>
</comment>
<dbReference type="InterPro" id="IPR004087">
    <property type="entry name" value="KH_dom"/>
</dbReference>
<feature type="region of interest" description="Disordered" evidence="9">
    <location>
        <begin position="725"/>
        <end position="755"/>
    </location>
</feature>
<dbReference type="SMART" id="SM00526">
    <property type="entry name" value="H15"/>
    <property type="match status" value="1"/>
</dbReference>
<dbReference type="Pfam" id="PF00013">
    <property type="entry name" value="KH_1"/>
    <property type="match status" value="3"/>
</dbReference>
<organism evidence="11 12">
    <name type="scientific">Striga hermonthica</name>
    <name type="common">Purple witchweed</name>
    <name type="synonym">Buchnera hermonthica</name>
    <dbReference type="NCBI Taxonomy" id="68872"/>
    <lineage>
        <taxon>Eukaryota</taxon>
        <taxon>Viridiplantae</taxon>
        <taxon>Streptophyta</taxon>
        <taxon>Embryophyta</taxon>
        <taxon>Tracheophyta</taxon>
        <taxon>Spermatophyta</taxon>
        <taxon>Magnoliopsida</taxon>
        <taxon>eudicotyledons</taxon>
        <taxon>Gunneridae</taxon>
        <taxon>Pentapetalae</taxon>
        <taxon>asterids</taxon>
        <taxon>lamiids</taxon>
        <taxon>Lamiales</taxon>
        <taxon>Orobanchaceae</taxon>
        <taxon>Buchnereae</taxon>
        <taxon>Striga</taxon>
    </lineage>
</organism>
<evidence type="ECO:0000256" key="2">
    <source>
        <dbReference type="ARBA" id="ARBA00004123"/>
    </source>
</evidence>
<dbReference type="EMBL" id="CACSLK010014283">
    <property type="protein sequence ID" value="CAA0816821.1"/>
    <property type="molecule type" value="Genomic_DNA"/>
</dbReference>
<dbReference type="SUPFAM" id="SSF46785">
    <property type="entry name" value="Winged helix' DNA-binding domain"/>
    <property type="match status" value="1"/>
</dbReference>
<dbReference type="InterPro" id="IPR036388">
    <property type="entry name" value="WH-like_DNA-bd_sf"/>
</dbReference>
<dbReference type="SUPFAM" id="SSF54791">
    <property type="entry name" value="Eukaryotic type KH-domain (KH-domain type I)"/>
    <property type="match status" value="3"/>
</dbReference>
<evidence type="ECO:0000256" key="7">
    <source>
        <dbReference type="ARBA" id="ARBA00023242"/>
    </source>
</evidence>
<dbReference type="GO" id="GO:0003677">
    <property type="term" value="F:DNA binding"/>
    <property type="evidence" value="ECO:0007669"/>
    <property type="project" value="UniProtKB-KW"/>
</dbReference>
<dbReference type="InterPro" id="IPR004088">
    <property type="entry name" value="KH_dom_type_1"/>
</dbReference>
<keyword evidence="4" id="KW-0158">Chromosome</keyword>
<dbReference type="GO" id="GO:0005634">
    <property type="term" value="C:nucleus"/>
    <property type="evidence" value="ECO:0007669"/>
    <property type="project" value="UniProtKB-SubCell"/>
</dbReference>
<dbReference type="GO" id="GO:0003723">
    <property type="term" value="F:RNA binding"/>
    <property type="evidence" value="ECO:0007669"/>
    <property type="project" value="UniProtKB-UniRule"/>
</dbReference>
<comment type="subcellular location">
    <subcellularLocation>
        <location evidence="3">Chromosome</location>
    </subcellularLocation>
    <subcellularLocation>
        <location evidence="2">Nucleus</location>
    </subcellularLocation>
</comment>
<dbReference type="PROSITE" id="PS51504">
    <property type="entry name" value="H15"/>
    <property type="match status" value="1"/>
</dbReference>
<dbReference type="PANTHER" id="PTHR10288">
    <property type="entry name" value="KH DOMAIN CONTAINING RNA BINDING PROTEIN"/>
    <property type="match status" value="1"/>
</dbReference>
<keyword evidence="8" id="KW-0694">RNA-binding</keyword>
<dbReference type="SMART" id="SM00322">
    <property type="entry name" value="KH"/>
    <property type="match status" value="3"/>
</dbReference>
<keyword evidence="12" id="KW-1185">Reference proteome</keyword>
<evidence type="ECO:0000256" key="9">
    <source>
        <dbReference type="SAM" id="MobiDB-lite"/>
    </source>
</evidence>
<feature type="compositionally biased region" description="Polar residues" evidence="9">
    <location>
        <begin position="739"/>
        <end position="755"/>
    </location>
</feature>
<dbReference type="GO" id="GO:0000786">
    <property type="term" value="C:nucleosome"/>
    <property type="evidence" value="ECO:0007669"/>
    <property type="project" value="InterPro"/>
</dbReference>
<feature type="compositionally biased region" description="Basic and acidic residues" evidence="9">
    <location>
        <begin position="194"/>
        <end position="205"/>
    </location>
</feature>
<dbReference type="CDD" id="cd00073">
    <property type="entry name" value="H15"/>
    <property type="match status" value="1"/>
</dbReference>
<gene>
    <name evidence="11" type="ORF">SHERM_16687</name>
</gene>
<dbReference type="InterPro" id="IPR036390">
    <property type="entry name" value="WH_DNA-bd_sf"/>
</dbReference>
<protein>
    <submittedName>
        <fullName evidence="11">Flowering locus K homology domain</fullName>
    </submittedName>
</protein>
<evidence type="ECO:0000256" key="6">
    <source>
        <dbReference type="ARBA" id="ARBA00023125"/>
    </source>
</evidence>
<dbReference type="InterPro" id="IPR036612">
    <property type="entry name" value="KH_dom_type_1_sf"/>
</dbReference>
<dbReference type="PRINTS" id="PR00624">
    <property type="entry name" value="HISTONEH5"/>
</dbReference>
<dbReference type="GO" id="GO:0030527">
    <property type="term" value="F:structural constituent of chromatin"/>
    <property type="evidence" value="ECO:0007669"/>
    <property type="project" value="InterPro"/>
</dbReference>
<reference evidence="11" key="1">
    <citation type="submission" date="2019-12" db="EMBL/GenBank/DDBJ databases">
        <authorList>
            <person name="Scholes J."/>
        </authorList>
    </citation>
    <scope>NUCLEOTIDE SEQUENCE</scope>
</reference>
<dbReference type="Gene3D" id="1.10.10.10">
    <property type="entry name" value="Winged helix-like DNA-binding domain superfamily/Winged helix DNA-binding domain"/>
    <property type="match status" value="1"/>
</dbReference>
<evidence type="ECO:0000256" key="8">
    <source>
        <dbReference type="PROSITE-ProRule" id="PRU00117"/>
    </source>
</evidence>
<dbReference type="PROSITE" id="PS50084">
    <property type="entry name" value="KH_TYPE_1"/>
    <property type="match status" value="3"/>
</dbReference>
<comment type="caution">
    <text evidence="11">The sequence shown here is derived from an EMBL/GenBank/DDBJ whole genome shotgun (WGS) entry which is preliminary data.</text>
</comment>
<keyword evidence="6" id="KW-0238">DNA-binding</keyword>
<feature type="region of interest" description="Disordered" evidence="9">
    <location>
        <begin position="116"/>
        <end position="274"/>
    </location>
</feature>
<evidence type="ECO:0000256" key="4">
    <source>
        <dbReference type="ARBA" id="ARBA00022454"/>
    </source>
</evidence>
<feature type="domain" description="H15" evidence="10">
    <location>
        <begin position="48"/>
        <end position="117"/>
    </location>
</feature>
<dbReference type="InterPro" id="IPR005818">
    <property type="entry name" value="Histone_H1/H5_H15"/>
</dbReference>
<dbReference type="Proteomes" id="UP001153555">
    <property type="component" value="Unassembled WGS sequence"/>
</dbReference>
<dbReference type="AlphaFoldDB" id="A0A9N7MY91"/>
<feature type="compositionally biased region" description="Low complexity" evidence="9">
    <location>
        <begin position="207"/>
        <end position="216"/>
    </location>
</feature>
<feature type="compositionally biased region" description="Basic residues" evidence="9">
    <location>
        <begin position="217"/>
        <end position="231"/>
    </location>
</feature>
<evidence type="ECO:0000259" key="10">
    <source>
        <dbReference type="PROSITE" id="PS51504"/>
    </source>
</evidence>
<dbReference type="Pfam" id="PF00538">
    <property type="entry name" value="Linker_histone"/>
    <property type="match status" value="1"/>
</dbReference>
<evidence type="ECO:0000313" key="11">
    <source>
        <dbReference type="EMBL" id="CAA0816821.1"/>
    </source>
</evidence>
<feature type="compositionally biased region" description="Low complexity" evidence="9">
    <location>
        <begin position="120"/>
        <end position="146"/>
    </location>
</feature>
<dbReference type="InterPro" id="IPR005819">
    <property type="entry name" value="H1/H5"/>
</dbReference>
<feature type="region of interest" description="Disordered" evidence="9">
    <location>
        <begin position="1"/>
        <end position="51"/>
    </location>
</feature>
<evidence type="ECO:0000256" key="3">
    <source>
        <dbReference type="ARBA" id="ARBA00004286"/>
    </source>
</evidence>
<keyword evidence="5" id="KW-0677">Repeat</keyword>
<dbReference type="OrthoDB" id="442947at2759"/>
<dbReference type="CDD" id="cd22459">
    <property type="entry name" value="KH-I_PEPPER_rpt1_like"/>
    <property type="match status" value="1"/>
</dbReference>
<sequence length="767" mass="82353">MATVEEQVVPIVPAAEPLTAEDPATKEAPAPEANEKKLPARKKRTAPTHPPYFEMIKDAIVTLKDRTGSSQPAIAKFIEEKQKNLPANFRKVLLLQLKKLVASDKLVKVKSSFKLPAARSAKPSSPVKKTKKSVSVSALKPKAKAAGTKEKKTAVSKPKPKAKTAAVAAKPKAKPAAKDKAAPPAKANAATKRKAPESKKAEKKQPAKVAKTSTKSTPKKKAPAKAVKPKSIKSPGAKKAASKRGKNGDFRSSVYPPPPVRSPAILARPSRGSSSVQLKARSVLPFSSWRLILAWESPSRGPVRLYFIRAAGPSGQAARLQDVDNVKEVNVENPQEVVEDFSENTDPPEEVKVEKELKVDNGVEKELKVDNGERVVAEEKKWPGWPGENVFRLLVPAQIVGGVIGRKGETIKKICEETKARIKILESGPGSMERTVMVSAKEEPTLQIPPAVDGLLKIHKHIISLESDPANVRSGQICTRLLVAASQAGSLIGKQGATVKSIEDDSNCSIRVLGEGNLPVFALPDDSVVEIQGDPAGLQKAVELIATHLRRFLVDRSVIGVFEMQMQNPNFGANQNSPPSKPWGPPQPAFPMNAGRHGYGPEHSSVAPYPRQYDNSFPPVDMQPRRPPAYGMGLPMGGAQTNNVQQPQAMITKVTQNMQIPLLYADAVIGINGSNISYIRRASGATIIVQEAKGVPDEMTVEINGSSSQVQTAQQLIQNSLAEAISSGQNPGGGPARSQAYNNHNPYASSHGQLGYQQTGGDYNYGY</sequence>
<dbReference type="CDD" id="cd22461">
    <property type="entry name" value="KH-I_PEPPER_like_rpt3"/>
    <property type="match status" value="1"/>
</dbReference>
<dbReference type="FunFam" id="1.10.10.10:FF:000521">
    <property type="entry name" value="Histone H1"/>
    <property type="match status" value="1"/>
</dbReference>
<dbReference type="Gene3D" id="3.30.310.210">
    <property type="match status" value="1"/>
</dbReference>
<proteinExistence type="predicted"/>
<accession>A0A9N7MY91</accession>